<dbReference type="Proteomes" id="UP000254337">
    <property type="component" value="Chromosome"/>
</dbReference>
<name>A0A346AYV5_9FIRM</name>
<dbReference type="EMBL" id="CP029462">
    <property type="protein sequence ID" value="AXL21048.1"/>
    <property type="molecule type" value="Genomic_DNA"/>
</dbReference>
<evidence type="ECO:0000313" key="2">
    <source>
        <dbReference type="EMBL" id="AXL21048.1"/>
    </source>
</evidence>
<sequence>MKKFLLLILALFTMTASAFAADSEPRFDNMRTALIVSTTQRGAEAQYMLKRLREPFRIPYWDRVEAQEQLAPDGITIDAMRALSEKYNADIVVVPVVQTWYWRQYQFFFRFDGEIVTDCAYYLSVYAYDRQQDTLKSYSSRGRERESASILNNPYEILGKAMDEVLAKLPYKRIPTDIEAVRGSISKLDVKTTEGGAKIITNELPIPVTQ</sequence>
<keyword evidence="1" id="KW-0732">Signal</keyword>
<protein>
    <submittedName>
        <fullName evidence="2">Uncharacterized protein</fullName>
    </submittedName>
</protein>
<feature type="chain" id="PRO_5016765055" evidence="1">
    <location>
        <begin position="21"/>
        <end position="210"/>
    </location>
</feature>
<feature type="signal peptide" evidence="1">
    <location>
        <begin position="1"/>
        <end position="20"/>
    </location>
</feature>
<reference evidence="2 3" key="1">
    <citation type="submission" date="2018-05" db="EMBL/GenBank/DDBJ databases">
        <title>Complete genome sequence of Megasphaera sp. AJH120T, isolated from the ceca of a chicken.</title>
        <authorList>
            <person name="Maki J."/>
            <person name="Looft T."/>
        </authorList>
    </citation>
    <scope>NUCLEOTIDE SEQUENCE [LARGE SCALE GENOMIC DNA]</scope>
    <source>
        <strain evidence="2 3">AJH120</strain>
    </source>
</reference>
<gene>
    <name evidence="2" type="ORF">DKB62_05400</name>
</gene>
<accession>A0A346AYV5</accession>
<organism evidence="2 3">
    <name type="scientific">Megasphaera stantonii</name>
    <dbReference type="NCBI Taxonomy" id="2144175"/>
    <lineage>
        <taxon>Bacteria</taxon>
        <taxon>Bacillati</taxon>
        <taxon>Bacillota</taxon>
        <taxon>Negativicutes</taxon>
        <taxon>Veillonellales</taxon>
        <taxon>Veillonellaceae</taxon>
        <taxon>Megasphaera</taxon>
    </lineage>
</organism>
<dbReference type="RefSeq" id="WP_107196220.1">
    <property type="nucleotide sequence ID" value="NZ_CP029462.1"/>
</dbReference>
<dbReference type="KEGG" id="meg:DKB62_05400"/>
<dbReference type="AlphaFoldDB" id="A0A346AYV5"/>
<evidence type="ECO:0000256" key="1">
    <source>
        <dbReference type="SAM" id="SignalP"/>
    </source>
</evidence>
<dbReference type="OrthoDB" id="1624623at2"/>
<proteinExistence type="predicted"/>
<keyword evidence="3" id="KW-1185">Reference proteome</keyword>
<evidence type="ECO:0000313" key="3">
    <source>
        <dbReference type="Proteomes" id="UP000254337"/>
    </source>
</evidence>